<name>A0AAW1ML44_POPJA</name>
<evidence type="ECO:0000256" key="2">
    <source>
        <dbReference type="ARBA" id="ARBA00023015"/>
    </source>
</evidence>
<keyword evidence="8" id="KW-1185">Reference proteome</keyword>
<proteinExistence type="predicted"/>
<accession>A0AAW1ML44</accession>
<dbReference type="InterPro" id="IPR026780">
    <property type="entry name" value="PNRC1/2"/>
</dbReference>
<dbReference type="Pfam" id="PF15365">
    <property type="entry name" value="PNRC"/>
    <property type="match status" value="1"/>
</dbReference>
<dbReference type="GO" id="GO:0016071">
    <property type="term" value="P:mRNA metabolic process"/>
    <property type="evidence" value="ECO:0007669"/>
    <property type="project" value="UniProtKB-ARBA"/>
</dbReference>
<evidence type="ECO:0000256" key="4">
    <source>
        <dbReference type="ARBA" id="ARBA00023163"/>
    </source>
</evidence>
<feature type="region of interest" description="Disordered" evidence="6">
    <location>
        <begin position="23"/>
        <end position="75"/>
    </location>
</feature>
<evidence type="ECO:0000256" key="6">
    <source>
        <dbReference type="SAM" id="MobiDB-lite"/>
    </source>
</evidence>
<keyword evidence="4" id="KW-0804">Transcription</keyword>
<gene>
    <name evidence="7" type="ORF">QE152_g5340</name>
</gene>
<keyword evidence="2" id="KW-0805">Transcription regulation</keyword>
<feature type="compositionally biased region" description="Polar residues" evidence="6">
    <location>
        <begin position="23"/>
        <end position="65"/>
    </location>
</feature>
<comment type="caution">
    <text evidence="7">The sequence shown here is derived from an EMBL/GenBank/DDBJ whole genome shotgun (WGS) entry which is preliminary data.</text>
</comment>
<dbReference type="PANTHER" id="PTHR15405">
    <property type="entry name" value="PROLINE-RICH NUCLEAR RECEPTOR COACTIVATOR"/>
    <property type="match status" value="1"/>
</dbReference>
<evidence type="ECO:0000313" key="7">
    <source>
        <dbReference type="EMBL" id="KAK9747395.1"/>
    </source>
</evidence>
<dbReference type="Proteomes" id="UP001458880">
    <property type="component" value="Unassembled WGS sequence"/>
</dbReference>
<evidence type="ECO:0000256" key="5">
    <source>
        <dbReference type="ARBA" id="ARBA00023242"/>
    </source>
</evidence>
<evidence type="ECO:0000256" key="1">
    <source>
        <dbReference type="ARBA" id="ARBA00004123"/>
    </source>
</evidence>
<keyword evidence="3" id="KW-0010">Activator</keyword>
<comment type="subcellular location">
    <subcellularLocation>
        <location evidence="1">Nucleus</location>
    </subcellularLocation>
</comment>
<evidence type="ECO:0000256" key="3">
    <source>
        <dbReference type="ARBA" id="ARBA00023159"/>
    </source>
</evidence>
<reference evidence="7 8" key="1">
    <citation type="journal article" date="2024" name="BMC Genomics">
        <title>De novo assembly and annotation of Popillia japonica's genome with initial clues to its potential as an invasive pest.</title>
        <authorList>
            <person name="Cucini C."/>
            <person name="Boschi S."/>
            <person name="Funari R."/>
            <person name="Cardaioli E."/>
            <person name="Iannotti N."/>
            <person name="Marturano G."/>
            <person name="Paoli F."/>
            <person name="Bruttini M."/>
            <person name="Carapelli A."/>
            <person name="Frati F."/>
            <person name="Nardi F."/>
        </authorList>
    </citation>
    <scope>NUCLEOTIDE SEQUENCE [LARGE SCALE GENOMIC DNA]</scope>
    <source>
        <strain evidence="7">DMR45628</strain>
    </source>
</reference>
<evidence type="ECO:0000313" key="8">
    <source>
        <dbReference type="Proteomes" id="UP001458880"/>
    </source>
</evidence>
<dbReference type="AlphaFoldDB" id="A0AAW1ML44"/>
<sequence length="134" mass="14913">MAKKKVDFGKGVYILPRSRCNSSNTKYFKTISPTPTKNETRKTANQSNMTSSPTRGQSPLKSPRTSPGLLAGHYAGCKFTEPPLPSALPPPPKHWTMQMQHPTRTTTTMFKPEVPELQKLDIAHQLKVLLKVQA</sequence>
<protein>
    <submittedName>
        <fullName evidence="7">Uncharacterized protein</fullName>
    </submittedName>
</protein>
<dbReference type="InterPro" id="IPR028322">
    <property type="entry name" value="PNRC-like_rgn"/>
</dbReference>
<dbReference type="GO" id="GO:0005634">
    <property type="term" value="C:nucleus"/>
    <property type="evidence" value="ECO:0007669"/>
    <property type="project" value="UniProtKB-SubCell"/>
</dbReference>
<dbReference type="EMBL" id="JASPKY010000031">
    <property type="protein sequence ID" value="KAK9747395.1"/>
    <property type="molecule type" value="Genomic_DNA"/>
</dbReference>
<organism evidence="7 8">
    <name type="scientific">Popillia japonica</name>
    <name type="common">Japanese beetle</name>
    <dbReference type="NCBI Taxonomy" id="7064"/>
    <lineage>
        <taxon>Eukaryota</taxon>
        <taxon>Metazoa</taxon>
        <taxon>Ecdysozoa</taxon>
        <taxon>Arthropoda</taxon>
        <taxon>Hexapoda</taxon>
        <taxon>Insecta</taxon>
        <taxon>Pterygota</taxon>
        <taxon>Neoptera</taxon>
        <taxon>Endopterygota</taxon>
        <taxon>Coleoptera</taxon>
        <taxon>Polyphaga</taxon>
        <taxon>Scarabaeiformia</taxon>
        <taxon>Scarabaeidae</taxon>
        <taxon>Rutelinae</taxon>
        <taxon>Popillia</taxon>
    </lineage>
</organism>
<keyword evidence="5" id="KW-0539">Nucleus</keyword>